<keyword evidence="3" id="KW-1185">Reference proteome</keyword>
<dbReference type="HOGENOM" id="CLU_120112_0_0_1"/>
<protein>
    <recommendedName>
        <fullName evidence="4">Extracellular membrane protein CFEM domain-containing protein</fullName>
    </recommendedName>
</protein>
<proteinExistence type="predicted"/>
<keyword evidence="1" id="KW-0732">Signal</keyword>
<feature type="chain" id="PRO_5003885200" description="Extracellular membrane protein CFEM domain-containing protein" evidence="1">
    <location>
        <begin position="25"/>
        <end position="197"/>
    </location>
</feature>
<feature type="signal peptide" evidence="1">
    <location>
        <begin position="1"/>
        <end position="24"/>
    </location>
</feature>
<gene>
    <name evidence="2" type="ORF">PHACADRAFT_186664</name>
</gene>
<sequence length="197" mass="21387">MTPSARNSWICVFSVFTLFCAVKGAPLEQYSVDLNTCQPSISDVVLSGQCLSVCEPVRTAQEICEQGLPCTCDIASPGVIMACLECQYTAQQEESGMTAASRRALSAYAELCGILPETRQEEEAPSHDDAAPSDLLARRERLQGSSLACEYGVPALSLNLPPAFIPINPDHRIFGFLLLSVAIALCIVDRQWRRSTD</sequence>
<evidence type="ECO:0000256" key="1">
    <source>
        <dbReference type="SAM" id="SignalP"/>
    </source>
</evidence>
<reference evidence="2 3" key="1">
    <citation type="journal article" date="2012" name="BMC Genomics">
        <title>Comparative genomics of the white-rot fungi, Phanerochaete carnosa and P. chrysosporium, to elucidate the genetic basis of the distinct wood types they colonize.</title>
        <authorList>
            <person name="Suzuki H."/>
            <person name="MacDonald J."/>
            <person name="Syed K."/>
            <person name="Salamov A."/>
            <person name="Hori C."/>
            <person name="Aerts A."/>
            <person name="Henrissat B."/>
            <person name="Wiebenga A."/>
            <person name="vanKuyk P.A."/>
            <person name="Barry K."/>
            <person name="Lindquist E."/>
            <person name="LaButti K."/>
            <person name="Lapidus A."/>
            <person name="Lucas S."/>
            <person name="Coutinho P."/>
            <person name="Gong Y."/>
            <person name="Samejima M."/>
            <person name="Mahadevan R."/>
            <person name="Abou-Zaid M."/>
            <person name="de Vries R.P."/>
            <person name="Igarashi K."/>
            <person name="Yadav J.S."/>
            <person name="Grigoriev I.V."/>
            <person name="Master E.R."/>
        </authorList>
    </citation>
    <scope>NUCLEOTIDE SEQUENCE [LARGE SCALE GENOMIC DNA]</scope>
    <source>
        <strain evidence="2 3">HHB-10118-sp</strain>
    </source>
</reference>
<name>K5W0A7_PHACS</name>
<organism evidence="2 3">
    <name type="scientific">Phanerochaete carnosa (strain HHB-10118-sp)</name>
    <name type="common">White-rot fungus</name>
    <name type="synonym">Peniophora carnosa</name>
    <dbReference type="NCBI Taxonomy" id="650164"/>
    <lineage>
        <taxon>Eukaryota</taxon>
        <taxon>Fungi</taxon>
        <taxon>Dikarya</taxon>
        <taxon>Basidiomycota</taxon>
        <taxon>Agaricomycotina</taxon>
        <taxon>Agaricomycetes</taxon>
        <taxon>Polyporales</taxon>
        <taxon>Phanerochaetaceae</taxon>
        <taxon>Phanerochaete</taxon>
    </lineage>
</organism>
<dbReference type="OrthoDB" id="2802088at2759"/>
<dbReference type="EMBL" id="JH930475">
    <property type="protein sequence ID" value="EKM52530.1"/>
    <property type="molecule type" value="Genomic_DNA"/>
</dbReference>
<dbReference type="KEGG" id="pco:PHACADRAFT_186664"/>
<evidence type="ECO:0000313" key="3">
    <source>
        <dbReference type="Proteomes" id="UP000008370"/>
    </source>
</evidence>
<dbReference type="RefSeq" id="XP_007398873.1">
    <property type="nucleotide sequence ID" value="XM_007398811.1"/>
</dbReference>
<evidence type="ECO:0000313" key="2">
    <source>
        <dbReference type="EMBL" id="EKM52530.1"/>
    </source>
</evidence>
<dbReference type="AlphaFoldDB" id="K5W0A7"/>
<accession>K5W0A7</accession>
<dbReference type="Proteomes" id="UP000008370">
    <property type="component" value="Unassembled WGS sequence"/>
</dbReference>
<dbReference type="GeneID" id="18910371"/>
<evidence type="ECO:0008006" key="4">
    <source>
        <dbReference type="Google" id="ProtNLM"/>
    </source>
</evidence>
<dbReference type="InParanoid" id="K5W0A7"/>